<feature type="transmembrane region" description="Helical" evidence="1">
    <location>
        <begin position="368"/>
        <end position="388"/>
    </location>
</feature>
<name>A0ABZ2ZZZ1_9MICC</name>
<feature type="transmembrane region" description="Helical" evidence="1">
    <location>
        <begin position="155"/>
        <end position="178"/>
    </location>
</feature>
<keyword evidence="1" id="KW-0812">Transmembrane</keyword>
<dbReference type="Proteomes" id="UP001448858">
    <property type="component" value="Chromosome"/>
</dbReference>
<gene>
    <name evidence="2" type="primary">wzy</name>
    <name evidence="2" type="ORF">AAE021_10505</name>
</gene>
<feature type="transmembrane region" description="Helical" evidence="1">
    <location>
        <begin position="190"/>
        <end position="214"/>
    </location>
</feature>
<evidence type="ECO:0000313" key="3">
    <source>
        <dbReference type="Proteomes" id="UP001448858"/>
    </source>
</evidence>
<sequence length="455" mass="49212">MLTVATGRSSALTDTRKEGNFFQEFVWGMVALGVALMALTQDDVWVAMLSSLVGLICLSLLVRRSIIVNMCLLATLPYAVGSFFGYLADITYYPRPTYTDYSDAAIVQASSLLLTAALGVVTGVSQRFQKAARLATQNALYGHTLTKNAGKVFTISWLIALVIGIHDVIFVGFNFSTLVEATRHTYSSQLWVASSPAGVVFALVLSVVLLYGSLTNGGHKRYLSGFIVMWLPTLLAGGRNYLSVTLVAAVAILLLSHRSGRIKALIVSALICGVWVFTVVPTLWSENKLVWLNEWIMPNSLFLSAYYGYIDPEAVGATSFAGQSALMLPAALRPFEVSTFSTVFQELGVTNVGVGGNPWADFASGESAVPWMFAAATLAFFALGTFGAKFSPVPPLVIIGLMAFWGRSSFWTTMFLVVYSIVVSTILLPWAKKRDFAVEDTKGSQLQSPRSTGTQ</sequence>
<evidence type="ECO:0000313" key="2">
    <source>
        <dbReference type="EMBL" id="WZP17788.1"/>
    </source>
</evidence>
<feature type="transmembrane region" description="Helical" evidence="1">
    <location>
        <begin position="262"/>
        <end position="284"/>
    </location>
</feature>
<evidence type="ECO:0000256" key="1">
    <source>
        <dbReference type="SAM" id="Phobius"/>
    </source>
</evidence>
<feature type="transmembrane region" description="Helical" evidence="1">
    <location>
        <begin position="67"/>
        <end position="88"/>
    </location>
</feature>
<feature type="transmembrane region" description="Helical" evidence="1">
    <location>
        <begin position="45"/>
        <end position="62"/>
    </location>
</feature>
<feature type="transmembrane region" description="Helical" evidence="1">
    <location>
        <begin position="234"/>
        <end position="255"/>
    </location>
</feature>
<feature type="transmembrane region" description="Helical" evidence="1">
    <location>
        <begin position="21"/>
        <end position="39"/>
    </location>
</feature>
<proteinExistence type="predicted"/>
<keyword evidence="1" id="KW-1133">Transmembrane helix</keyword>
<protein>
    <submittedName>
        <fullName evidence="2">O-antigen polysaccharide polymerase Wzy</fullName>
    </submittedName>
</protein>
<feature type="transmembrane region" description="Helical" evidence="1">
    <location>
        <begin position="409"/>
        <end position="431"/>
    </location>
</feature>
<organism evidence="2 3">
    <name type="scientific">Arthrobacter citreus</name>
    <dbReference type="NCBI Taxonomy" id="1670"/>
    <lineage>
        <taxon>Bacteria</taxon>
        <taxon>Bacillati</taxon>
        <taxon>Actinomycetota</taxon>
        <taxon>Actinomycetes</taxon>
        <taxon>Micrococcales</taxon>
        <taxon>Micrococcaceae</taxon>
        <taxon>Arthrobacter</taxon>
    </lineage>
</organism>
<accession>A0ABZ2ZZZ1</accession>
<dbReference type="EMBL" id="CP151657">
    <property type="protein sequence ID" value="WZP17788.1"/>
    <property type="molecule type" value="Genomic_DNA"/>
</dbReference>
<reference evidence="2 3" key="1">
    <citation type="submission" date="2024-04" db="EMBL/GenBank/DDBJ databases">
        <title>Arthrobacter sp. from Plains bison fecal sample.</title>
        <authorList>
            <person name="Ruzzini A."/>
        </authorList>
    </citation>
    <scope>NUCLEOTIDE SEQUENCE [LARGE SCALE GENOMIC DNA]</scope>
    <source>
        <strain evidence="2 3">EINP1</strain>
    </source>
</reference>
<keyword evidence="1" id="KW-0472">Membrane</keyword>
<keyword evidence="3" id="KW-1185">Reference proteome</keyword>